<evidence type="ECO:0000313" key="3">
    <source>
        <dbReference type="Proteomes" id="UP000887116"/>
    </source>
</evidence>
<accession>A0A8X6GGV2</accession>
<evidence type="ECO:0000313" key="2">
    <source>
        <dbReference type="EMBL" id="GFR03763.1"/>
    </source>
</evidence>
<dbReference type="InterPro" id="IPR017855">
    <property type="entry name" value="SMAD-like_dom_sf"/>
</dbReference>
<protein>
    <submittedName>
        <fullName evidence="2">Dwarfin sma-2</fullName>
    </submittedName>
</protein>
<gene>
    <name evidence="2" type="ORF">TNCT_544391</name>
</gene>
<name>A0A8X6GGV2_TRICU</name>
<dbReference type="EMBL" id="BMAO01035460">
    <property type="protein sequence ID" value="GFR03763.1"/>
    <property type="molecule type" value="Genomic_DNA"/>
</dbReference>
<dbReference type="InterPro" id="IPR001132">
    <property type="entry name" value="SMAD_dom_Dwarfin-type"/>
</dbReference>
<dbReference type="GO" id="GO:0009791">
    <property type="term" value="P:post-embryonic development"/>
    <property type="evidence" value="ECO:0007669"/>
    <property type="project" value="UniProtKB-ARBA"/>
</dbReference>
<keyword evidence="3" id="KW-1185">Reference proteome</keyword>
<dbReference type="PROSITE" id="PS51076">
    <property type="entry name" value="MH2"/>
    <property type="match status" value="1"/>
</dbReference>
<dbReference type="SUPFAM" id="SSF49879">
    <property type="entry name" value="SMAD/FHA domain"/>
    <property type="match status" value="1"/>
</dbReference>
<dbReference type="Gene3D" id="2.60.200.10">
    <property type="match status" value="1"/>
</dbReference>
<organism evidence="2 3">
    <name type="scientific">Trichonephila clavata</name>
    <name type="common">Joro spider</name>
    <name type="synonym">Nephila clavata</name>
    <dbReference type="NCBI Taxonomy" id="2740835"/>
    <lineage>
        <taxon>Eukaryota</taxon>
        <taxon>Metazoa</taxon>
        <taxon>Ecdysozoa</taxon>
        <taxon>Arthropoda</taxon>
        <taxon>Chelicerata</taxon>
        <taxon>Arachnida</taxon>
        <taxon>Araneae</taxon>
        <taxon>Araneomorphae</taxon>
        <taxon>Entelegynae</taxon>
        <taxon>Araneoidea</taxon>
        <taxon>Nephilidae</taxon>
        <taxon>Trichonephila</taxon>
    </lineage>
</organism>
<dbReference type="Pfam" id="PF03166">
    <property type="entry name" value="MH2"/>
    <property type="match status" value="1"/>
</dbReference>
<dbReference type="InterPro" id="IPR008984">
    <property type="entry name" value="SMAD_FHA_dom_sf"/>
</dbReference>
<dbReference type="GO" id="GO:0050793">
    <property type="term" value="P:regulation of developmental process"/>
    <property type="evidence" value="ECO:0007669"/>
    <property type="project" value="UniProtKB-ARBA"/>
</dbReference>
<proteinExistence type="predicted"/>
<dbReference type="GO" id="GO:0006355">
    <property type="term" value="P:regulation of DNA-templated transcription"/>
    <property type="evidence" value="ECO:0007669"/>
    <property type="project" value="InterPro"/>
</dbReference>
<dbReference type="PANTHER" id="PTHR22742:SF2">
    <property type="entry name" value="EXPANSION, ISOFORM A-RELATED"/>
    <property type="match status" value="1"/>
</dbReference>
<dbReference type="OrthoDB" id="5973987at2759"/>
<feature type="domain" description="MH2" evidence="1">
    <location>
        <begin position="79"/>
        <end position="114"/>
    </location>
</feature>
<dbReference type="GO" id="GO:0051239">
    <property type="term" value="P:regulation of multicellular organismal process"/>
    <property type="evidence" value="ECO:0007669"/>
    <property type="project" value="UniProtKB-ARBA"/>
</dbReference>
<sequence length="114" mass="13086">MTESNSFPLFGSCDNGGRKRIYWGVWQQKQYLNLIVIISSQKVSKALFFVTTYPSKASFGLDHIQEVLNKWEQIDDEIWAKIICMERNRRVAKAYARTPVLTVNGSADGFDGYK</sequence>
<evidence type="ECO:0000259" key="1">
    <source>
        <dbReference type="PROSITE" id="PS51076"/>
    </source>
</evidence>
<dbReference type="AlphaFoldDB" id="A0A8X6GGV2"/>
<comment type="caution">
    <text evidence="2">The sequence shown here is derived from an EMBL/GenBank/DDBJ whole genome shotgun (WGS) entry which is preliminary data.</text>
</comment>
<dbReference type="PANTHER" id="PTHR22742">
    <property type="entry name" value="EXPANSION, ISOFORM A-RELATED"/>
    <property type="match status" value="1"/>
</dbReference>
<dbReference type="Proteomes" id="UP000887116">
    <property type="component" value="Unassembled WGS sequence"/>
</dbReference>
<reference evidence="2" key="1">
    <citation type="submission" date="2020-07" db="EMBL/GenBank/DDBJ databases">
        <title>Multicomponent nature underlies the extraordinary mechanical properties of spider dragline silk.</title>
        <authorList>
            <person name="Kono N."/>
            <person name="Nakamura H."/>
            <person name="Mori M."/>
            <person name="Yoshida Y."/>
            <person name="Ohtoshi R."/>
            <person name="Malay A.D."/>
            <person name="Moran D.A.P."/>
            <person name="Tomita M."/>
            <person name="Numata K."/>
            <person name="Arakawa K."/>
        </authorList>
    </citation>
    <scope>NUCLEOTIDE SEQUENCE</scope>
</reference>